<dbReference type="InterPro" id="IPR002934">
    <property type="entry name" value="Polymerase_NTP_transf_dom"/>
</dbReference>
<keyword evidence="9 10" id="KW-0694">RNA-binding</keyword>
<evidence type="ECO:0000256" key="5">
    <source>
        <dbReference type="ARBA" id="ARBA00022741"/>
    </source>
</evidence>
<keyword evidence="4 10" id="KW-0479">Metal-binding</keyword>
<dbReference type="EC" id="2.7.7.72" evidence="10"/>
<evidence type="ECO:0000256" key="9">
    <source>
        <dbReference type="ARBA" id="ARBA00022884"/>
    </source>
</evidence>
<evidence type="ECO:0000313" key="15">
    <source>
        <dbReference type="Proteomes" id="UP000001037"/>
    </source>
</evidence>
<feature type="binding site" evidence="10">
    <location>
        <position position="58"/>
    </location>
    <ligand>
        <name>ATP</name>
        <dbReference type="ChEBI" id="CHEBI:30616"/>
    </ligand>
</feature>
<dbReference type="GO" id="GO:0004810">
    <property type="term" value="F:CCA tRNA nucleotidyltransferase activity"/>
    <property type="evidence" value="ECO:0007669"/>
    <property type="project" value="UniProtKB-UniRule"/>
</dbReference>
<comment type="catalytic activity">
    <reaction evidence="10">
        <text>a tRNA precursor + 2 CTP + ATP = a tRNA with a 3' CCA end + 3 diphosphate</text>
        <dbReference type="Rhea" id="RHEA:14433"/>
        <dbReference type="Rhea" id="RHEA-COMP:10465"/>
        <dbReference type="Rhea" id="RHEA-COMP:10468"/>
        <dbReference type="ChEBI" id="CHEBI:30616"/>
        <dbReference type="ChEBI" id="CHEBI:33019"/>
        <dbReference type="ChEBI" id="CHEBI:37563"/>
        <dbReference type="ChEBI" id="CHEBI:74896"/>
        <dbReference type="ChEBI" id="CHEBI:83071"/>
        <dbReference type="EC" id="2.7.7.72"/>
    </reaction>
</comment>
<feature type="binding site" evidence="10">
    <location>
        <position position="55"/>
    </location>
    <ligand>
        <name>CTP</name>
        <dbReference type="ChEBI" id="CHEBI:37563"/>
    </ligand>
</feature>
<dbReference type="eggNOG" id="arCOG04249">
    <property type="taxonomic scope" value="Archaea"/>
</dbReference>
<dbReference type="EMBL" id="CP002838">
    <property type="protein sequence ID" value="AEM39336.1"/>
    <property type="molecule type" value="Genomic_DNA"/>
</dbReference>
<dbReference type="GO" id="GO:0000049">
    <property type="term" value="F:tRNA binding"/>
    <property type="evidence" value="ECO:0007669"/>
    <property type="project" value="UniProtKB-UniRule"/>
</dbReference>
<dbReference type="GeneID" id="11138665"/>
<feature type="binding site" evidence="10">
    <location>
        <position position="161"/>
    </location>
    <ligand>
        <name>ATP</name>
        <dbReference type="ChEBI" id="CHEBI:30616"/>
    </ligand>
</feature>
<dbReference type="HOGENOM" id="CLU_044679_1_0_2"/>
<sequence>MKCPRSRVEEEVLNKIRPKPWELEKANRVWSFVRERLEDTLAAKGINAEVTLQGSVAKGTWLSGDLDIDVFVLFDREWRAKLNEAKEIFREAFRDLPVEERYAAHPYIRVLVEDVWVDVVPALRVRSGLEAETAVDRTPFHTKYILERLDDEKRDEVRLLKKFLKGIGVYGAEVAVQGFSGYLAELLIVAFGCFRNVLEKAARWKPPVVIDIEGHYGGVVDAVLEKFRDSPLIVIDPVDPRRNVAAAVSVKSLAWFVLAAREYLRQPSIKFFEPPSYPSEPHEILSVAGPRAWKILVVRYDVNVRSPDVGWGVARAAARRLVSLLEERGYYVIDRDAFYCEQGRYVLVAVEVLEHPLPQPLPHRGPEVWLEERASRFVQKSLERGDIGPWVDEKGVLWSLRWIRVVVEDIAVRAKPRETKMVTIATLGDAILGGWNLCPEAWRWLYRFTVKRPAWLA</sequence>
<dbReference type="InterPro" id="IPR011068">
    <property type="entry name" value="NuclTrfase_I-like_C"/>
</dbReference>
<dbReference type="InterPro" id="IPR043519">
    <property type="entry name" value="NT_sf"/>
</dbReference>
<gene>
    <name evidence="10" type="primary">cca</name>
    <name evidence="14" type="ordered locus">Pyrfu_1478</name>
</gene>
<feature type="domain" description="CCA-adding enzyme C-terminal" evidence="13">
    <location>
        <begin position="295"/>
        <end position="394"/>
    </location>
</feature>
<protein>
    <recommendedName>
        <fullName evidence="10">CCA-adding enzyme</fullName>
        <ecNumber evidence="10">2.7.7.72</ecNumber>
    </recommendedName>
    <alternativeName>
        <fullName evidence="10">CCA tRNA nucleotidyltransferase</fullName>
    </alternativeName>
    <alternativeName>
        <fullName evidence="10">tRNA CCA-pyrophosphorylase</fullName>
    </alternativeName>
    <alternativeName>
        <fullName evidence="10">tRNA adenylyl-/cytidylyl- transferase</fullName>
    </alternativeName>
    <alternativeName>
        <fullName evidence="10">tRNA nucleotidyltransferase</fullName>
    </alternativeName>
    <alternativeName>
        <fullName evidence="10">tRNA-NT</fullName>
    </alternativeName>
</protein>
<organism evidence="14 15">
    <name type="scientific">Pyrolobus fumarii (strain DSM 11204 / 1A)</name>
    <dbReference type="NCBI Taxonomy" id="694429"/>
    <lineage>
        <taxon>Archaea</taxon>
        <taxon>Thermoproteota</taxon>
        <taxon>Thermoprotei</taxon>
        <taxon>Desulfurococcales</taxon>
        <taxon>Pyrodictiaceae</taxon>
        <taxon>Pyrolobus</taxon>
    </lineage>
</organism>
<keyword evidence="3 10" id="KW-0548">Nucleotidyltransferase</keyword>
<dbReference type="Proteomes" id="UP000001037">
    <property type="component" value="Chromosome"/>
</dbReference>
<dbReference type="InterPro" id="IPR042090">
    <property type="entry name" value="CCA_tRNA_nucleotrans_2"/>
</dbReference>
<keyword evidence="2 10" id="KW-0819">tRNA processing</keyword>
<keyword evidence="8 10" id="KW-0460">Magnesium</keyword>
<feature type="binding site" evidence="10">
    <location>
        <position position="141"/>
    </location>
    <ligand>
        <name>ATP</name>
        <dbReference type="ChEBI" id="CHEBI:30616"/>
    </ligand>
</feature>
<dbReference type="InParanoid" id="G0EHB2"/>
<evidence type="ECO:0000256" key="8">
    <source>
        <dbReference type="ARBA" id="ARBA00022842"/>
    </source>
</evidence>
<evidence type="ECO:0000259" key="13">
    <source>
        <dbReference type="Pfam" id="PF21133"/>
    </source>
</evidence>
<feature type="binding site" evidence="10">
    <location>
        <position position="58"/>
    </location>
    <ligand>
        <name>CTP</name>
        <dbReference type="ChEBI" id="CHEBI:37563"/>
    </ligand>
</feature>
<dbReference type="OrthoDB" id="7378at2157"/>
<accession>G0EHB2</accession>
<comment type="catalytic activity">
    <reaction evidence="10">
        <text>a tRNA with a 3' CCA end + 2 CTP + ATP = a tRNA with a 3' CCACCA end + 3 diphosphate</text>
        <dbReference type="Rhea" id="RHEA:76235"/>
        <dbReference type="Rhea" id="RHEA-COMP:10468"/>
        <dbReference type="Rhea" id="RHEA-COMP:18655"/>
        <dbReference type="ChEBI" id="CHEBI:30616"/>
        <dbReference type="ChEBI" id="CHEBI:33019"/>
        <dbReference type="ChEBI" id="CHEBI:37563"/>
        <dbReference type="ChEBI" id="CHEBI:83071"/>
        <dbReference type="ChEBI" id="CHEBI:195187"/>
    </reaction>
</comment>
<dbReference type="PANTHER" id="PTHR39643">
    <property type="entry name" value="CCA-ADDING ENZYME"/>
    <property type="match status" value="1"/>
</dbReference>
<dbReference type="GO" id="GO:0001680">
    <property type="term" value="P:tRNA 3'-terminal CCA addition"/>
    <property type="evidence" value="ECO:0007669"/>
    <property type="project" value="UniProtKB-UniRule"/>
</dbReference>
<feature type="domain" description="Polymerase nucleotidyl transferase" evidence="11">
    <location>
        <begin position="36"/>
        <end position="141"/>
    </location>
</feature>
<feature type="domain" description="tRNA nucleotidyltransferase substrate binding" evidence="12">
    <location>
        <begin position="155"/>
        <end position="273"/>
    </location>
</feature>
<comment type="similarity">
    <text evidence="10">Belongs to the tRNA nucleotidyltransferase/poly(A) polymerase family. Archaeal CCA-adding enzyme subfamily.</text>
</comment>
<feature type="binding site" evidence="10">
    <location>
        <position position="69"/>
    </location>
    <ligand>
        <name>Mg(2+)</name>
        <dbReference type="ChEBI" id="CHEBI:18420"/>
    </ligand>
</feature>
<dbReference type="Gene3D" id="3.30.460.10">
    <property type="entry name" value="Beta Polymerase, domain 2"/>
    <property type="match status" value="1"/>
</dbReference>
<proteinExistence type="inferred from homology"/>
<evidence type="ECO:0000313" key="14">
    <source>
        <dbReference type="EMBL" id="AEM39336.1"/>
    </source>
</evidence>
<keyword evidence="6 10" id="KW-0692">RNA repair</keyword>
<evidence type="ECO:0000256" key="7">
    <source>
        <dbReference type="ARBA" id="ARBA00022840"/>
    </source>
</evidence>
<evidence type="ECO:0000256" key="1">
    <source>
        <dbReference type="ARBA" id="ARBA00022679"/>
    </source>
</evidence>
<feature type="binding site" evidence="10">
    <location>
        <position position="141"/>
    </location>
    <ligand>
        <name>CTP</name>
        <dbReference type="ChEBI" id="CHEBI:37563"/>
    </ligand>
</feature>
<dbReference type="SUPFAM" id="SSF55003">
    <property type="entry name" value="PAP/Archaeal CCA-adding enzyme, C-terminal domain"/>
    <property type="match status" value="1"/>
</dbReference>
<dbReference type="GO" id="GO:0042245">
    <property type="term" value="P:RNA repair"/>
    <property type="evidence" value="ECO:0007669"/>
    <property type="project" value="UniProtKB-KW"/>
</dbReference>
<dbReference type="Gene3D" id="3.30.70.590">
    <property type="entry name" value="Poly(A) polymerase predicted RNA binding domain"/>
    <property type="match status" value="1"/>
</dbReference>
<dbReference type="KEGG" id="pfm:Pyrfu_1478"/>
<keyword evidence="5 10" id="KW-0547">Nucleotide-binding</keyword>
<evidence type="ECO:0000256" key="4">
    <source>
        <dbReference type="ARBA" id="ARBA00022723"/>
    </source>
</evidence>
<comment type="cofactor">
    <cofactor evidence="10">
        <name>Mg(2+)</name>
        <dbReference type="ChEBI" id="CHEBI:18420"/>
    </cofactor>
</comment>
<dbReference type="NCBIfam" id="TIGR03671">
    <property type="entry name" value="cca_archaeal"/>
    <property type="match status" value="1"/>
</dbReference>
<evidence type="ECO:0000256" key="2">
    <source>
        <dbReference type="ARBA" id="ARBA00022694"/>
    </source>
</evidence>
<feature type="binding site" evidence="10">
    <location>
        <position position="170"/>
    </location>
    <ligand>
        <name>CTP</name>
        <dbReference type="ChEBI" id="CHEBI:37563"/>
    </ligand>
</feature>
<keyword evidence="7 10" id="KW-0067">ATP-binding</keyword>
<feature type="binding site" evidence="10">
    <location>
        <position position="118"/>
    </location>
    <ligand>
        <name>Mg(2+)</name>
        <dbReference type="ChEBI" id="CHEBI:18420"/>
    </ligand>
</feature>
<dbReference type="InterPro" id="IPR048833">
    <property type="entry name" value="CAA_C"/>
</dbReference>
<feature type="binding site" evidence="10">
    <location>
        <position position="161"/>
    </location>
    <ligand>
        <name>CTP</name>
        <dbReference type="ChEBI" id="CHEBI:37563"/>
    </ligand>
</feature>
<evidence type="ECO:0000259" key="12">
    <source>
        <dbReference type="Pfam" id="PF09249"/>
    </source>
</evidence>
<comment type="subunit">
    <text evidence="10">Homodimer.</text>
</comment>
<evidence type="ECO:0000256" key="3">
    <source>
        <dbReference type="ARBA" id="ARBA00022695"/>
    </source>
</evidence>
<dbReference type="InterPro" id="IPR008229">
    <property type="entry name" value="CCA-adding_arc"/>
</dbReference>
<evidence type="ECO:0000256" key="6">
    <source>
        <dbReference type="ARBA" id="ARBA00022800"/>
    </source>
</evidence>
<dbReference type="STRING" id="694429.Pyrfu_1478"/>
<name>G0EHB2_PYRF1</name>
<dbReference type="GO" id="GO:0000287">
    <property type="term" value="F:magnesium ion binding"/>
    <property type="evidence" value="ECO:0007669"/>
    <property type="project" value="UniProtKB-UniRule"/>
</dbReference>
<feature type="binding site" evidence="10">
    <location>
        <position position="55"/>
    </location>
    <ligand>
        <name>ATP</name>
        <dbReference type="ChEBI" id="CHEBI:30616"/>
    </ligand>
</feature>
<evidence type="ECO:0000256" key="10">
    <source>
        <dbReference type="HAMAP-Rule" id="MF_01264"/>
    </source>
</evidence>
<dbReference type="PIRSF" id="PIRSF005335">
    <property type="entry name" value="CCA_arch"/>
    <property type="match status" value="1"/>
</dbReference>
<dbReference type="FunCoup" id="G0EHB2">
    <property type="interactions" value="1"/>
</dbReference>
<feature type="binding site" evidence="10">
    <location>
        <position position="170"/>
    </location>
    <ligand>
        <name>ATP</name>
        <dbReference type="ChEBI" id="CHEBI:30616"/>
    </ligand>
</feature>
<keyword evidence="15" id="KW-1185">Reference proteome</keyword>
<dbReference type="GO" id="GO:0005524">
    <property type="term" value="F:ATP binding"/>
    <property type="evidence" value="ECO:0007669"/>
    <property type="project" value="UniProtKB-UniRule"/>
</dbReference>
<dbReference type="Pfam" id="PF01909">
    <property type="entry name" value="NTP_transf_2"/>
    <property type="match status" value="1"/>
</dbReference>
<dbReference type="PANTHER" id="PTHR39643:SF1">
    <property type="entry name" value="CCA-ADDING ENZYME"/>
    <property type="match status" value="1"/>
</dbReference>
<evidence type="ECO:0000259" key="11">
    <source>
        <dbReference type="Pfam" id="PF01909"/>
    </source>
</evidence>
<dbReference type="HAMAP" id="MF_01264">
    <property type="entry name" value="CCA_arch"/>
    <property type="match status" value="1"/>
</dbReference>
<dbReference type="GO" id="GO:0160016">
    <property type="term" value="F:CCACCA tRNA nucleotidyltransferase activity"/>
    <property type="evidence" value="ECO:0007669"/>
    <property type="project" value="RHEA"/>
</dbReference>
<feature type="binding site" evidence="10">
    <location>
        <position position="67"/>
    </location>
    <ligand>
        <name>Mg(2+)</name>
        <dbReference type="ChEBI" id="CHEBI:18420"/>
    </ligand>
</feature>
<dbReference type="InterPro" id="IPR006116">
    <property type="entry name" value="NT_2-5OAS_ClassI-CCAase"/>
</dbReference>
<dbReference type="CDD" id="cd05400">
    <property type="entry name" value="NT_2-5OAS_ClassI-CCAase"/>
    <property type="match status" value="1"/>
</dbReference>
<comment type="miscellaneous">
    <text evidence="10">A single active site specifically recognizes both ATP and CTP and is responsible for their addition.</text>
</comment>
<reference evidence="14 15" key="1">
    <citation type="journal article" date="2011" name="Stand. Genomic Sci.">
        <title>Complete genome sequence of the hyperthermophilic chemolithoautotroph Pyrolobus fumarii type strain (1A).</title>
        <authorList>
            <person name="Anderson I."/>
            <person name="Goker M."/>
            <person name="Nolan M."/>
            <person name="Lucas S."/>
            <person name="Hammon N."/>
            <person name="Deshpande S."/>
            <person name="Cheng J.F."/>
            <person name="Tapia R."/>
            <person name="Han C."/>
            <person name="Goodwin L."/>
            <person name="Pitluck S."/>
            <person name="Huntemann M."/>
            <person name="Liolios K."/>
            <person name="Ivanova N."/>
            <person name="Pagani I."/>
            <person name="Mavromatis K."/>
            <person name="Ovchinikova G."/>
            <person name="Pati A."/>
            <person name="Chen A."/>
            <person name="Palaniappan K."/>
            <person name="Land M."/>
            <person name="Hauser L."/>
            <person name="Brambilla E.M."/>
            <person name="Huber H."/>
            <person name="Yasawong M."/>
            <person name="Rohde M."/>
            <person name="Spring S."/>
            <person name="Abt B."/>
            <person name="Sikorski J."/>
            <person name="Wirth R."/>
            <person name="Detter J.C."/>
            <person name="Woyke T."/>
            <person name="Bristow J."/>
            <person name="Eisen J.A."/>
            <person name="Markowitz V."/>
            <person name="Hugenholtz P."/>
            <person name="Kyrpides N.C."/>
            <person name="Klenk H.P."/>
            <person name="Lapidus A."/>
        </authorList>
    </citation>
    <scope>NUCLEOTIDE SEQUENCE [LARGE SCALE GENOMIC DNA]</scope>
    <source>
        <strain evidence="15">DSM 11204 / 1A</strain>
    </source>
</reference>
<dbReference type="Pfam" id="PF09249">
    <property type="entry name" value="tRNA_NucTransf2"/>
    <property type="match status" value="1"/>
</dbReference>
<dbReference type="Gene3D" id="1.10.1410.30">
    <property type="entry name" value="CCA tRNA nucleotidyltransferase, domain 2"/>
    <property type="match status" value="1"/>
</dbReference>
<dbReference type="Pfam" id="PF21133">
    <property type="entry name" value="CAA_C"/>
    <property type="match status" value="1"/>
</dbReference>
<dbReference type="InterPro" id="IPR015329">
    <property type="entry name" value="tRNA_NucTransf2"/>
</dbReference>
<dbReference type="SUPFAM" id="SSF81631">
    <property type="entry name" value="PAP/OAS1 substrate-binding domain"/>
    <property type="match status" value="1"/>
</dbReference>
<dbReference type="RefSeq" id="WP_014027013.1">
    <property type="nucleotide sequence ID" value="NC_015931.1"/>
</dbReference>
<dbReference type="AlphaFoldDB" id="G0EHB2"/>
<keyword evidence="1 10" id="KW-0808">Transferase</keyword>
<comment type="function">
    <text evidence="10">Catalyzes the addition and repair of the essential 3'-terminal CCA sequence in tRNAs without using a nucleic acid template. Adds these three nucleotides in the order of C, C, and A to the tRNA nucleotide-73, using CTP and ATP as substrates and producing inorganic pyrophosphate. tRNA 3'-terminal CCA addition is required both for tRNA processing and repair. Also involved in tRNA surveillance by mediating tandem CCA addition to generate a CCACCA at the 3' terminus of unstable tRNAs. While stable tRNAs receive only 3'-terminal CCA, unstable tRNAs are marked with CCACCA and rapidly degraded.</text>
</comment>
<dbReference type="SUPFAM" id="SSF81301">
    <property type="entry name" value="Nucleotidyltransferase"/>
    <property type="match status" value="1"/>
</dbReference>